<keyword evidence="1" id="KW-0472">Membrane</keyword>
<dbReference type="Proteomes" id="UP001063166">
    <property type="component" value="Unassembled WGS sequence"/>
</dbReference>
<organism evidence="3 4">
    <name type="scientific">Lyophyllum shimeji</name>
    <name type="common">Hon-shimeji</name>
    <name type="synonym">Tricholoma shimeji</name>
    <dbReference type="NCBI Taxonomy" id="47721"/>
    <lineage>
        <taxon>Eukaryota</taxon>
        <taxon>Fungi</taxon>
        <taxon>Dikarya</taxon>
        <taxon>Basidiomycota</taxon>
        <taxon>Agaricomycotina</taxon>
        <taxon>Agaricomycetes</taxon>
        <taxon>Agaricomycetidae</taxon>
        <taxon>Agaricales</taxon>
        <taxon>Tricholomatineae</taxon>
        <taxon>Lyophyllaceae</taxon>
        <taxon>Lyophyllum</taxon>
    </lineage>
</organism>
<dbReference type="OrthoDB" id="3261349at2759"/>
<proteinExistence type="predicted"/>
<name>A0A9P3PRB1_LYOSH</name>
<evidence type="ECO:0000259" key="2">
    <source>
        <dbReference type="Pfam" id="PF20151"/>
    </source>
</evidence>
<dbReference type="Pfam" id="PF20151">
    <property type="entry name" value="DUF6533"/>
    <property type="match status" value="1"/>
</dbReference>
<gene>
    <name evidence="3" type="ORF">LshimejAT787_0804360</name>
</gene>
<dbReference type="InterPro" id="IPR045340">
    <property type="entry name" value="DUF6533"/>
</dbReference>
<feature type="transmembrane region" description="Helical" evidence="1">
    <location>
        <begin position="111"/>
        <end position="130"/>
    </location>
</feature>
<dbReference type="AlphaFoldDB" id="A0A9P3PRB1"/>
<evidence type="ECO:0000256" key="1">
    <source>
        <dbReference type="SAM" id="Phobius"/>
    </source>
</evidence>
<keyword evidence="1" id="KW-0812">Transmembrane</keyword>
<protein>
    <recommendedName>
        <fullName evidence="2">DUF6533 domain-containing protein</fullName>
    </recommendedName>
</protein>
<reference evidence="3" key="1">
    <citation type="submission" date="2022-07" db="EMBL/GenBank/DDBJ databases">
        <title>The genome of Lyophyllum shimeji provides insight into the initial evolution of ectomycorrhizal fungal genome.</title>
        <authorList>
            <person name="Kobayashi Y."/>
            <person name="Shibata T."/>
            <person name="Hirakawa H."/>
            <person name="Shigenobu S."/>
            <person name="Nishiyama T."/>
            <person name="Yamada A."/>
            <person name="Hasebe M."/>
            <person name="Kawaguchi M."/>
        </authorList>
    </citation>
    <scope>NUCLEOTIDE SEQUENCE</scope>
    <source>
        <strain evidence="3">AT787</strain>
    </source>
</reference>
<feature type="transmembrane region" description="Helical" evidence="1">
    <location>
        <begin position="308"/>
        <end position="328"/>
    </location>
</feature>
<evidence type="ECO:0000313" key="3">
    <source>
        <dbReference type="EMBL" id="GLB40565.1"/>
    </source>
</evidence>
<feature type="transmembrane region" description="Helical" evidence="1">
    <location>
        <begin position="227"/>
        <end position="247"/>
    </location>
</feature>
<accession>A0A9P3PRB1</accession>
<dbReference type="EMBL" id="BRPK01000008">
    <property type="protein sequence ID" value="GLB40565.1"/>
    <property type="molecule type" value="Genomic_DNA"/>
</dbReference>
<keyword evidence="4" id="KW-1185">Reference proteome</keyword>
<comment type="caution">
    <text evidence="3">The sequence shown here is derived from an EMBL/GenBank/DDBJ whole genome shotgun (WGS) entry which is preliminary data.</text>
</comment>
<feature type="transmembrane region" description="Helical" evidence="1">
    <location>
        <begin position="57"/>
        <end position="76"/>
    </location>
</feature>
<feature type="transmembrane region" description="Helical" evidence="1">
    <location>
        <begin position="137"/>
        <end position="158"/>
    </location>
</feature>
<keyword evidence="1" id="KW-1133">Transmembrane helix</keyword>
<evidence type="ECO:0000313" key="4">
    <source>
        <dbReference type="Proteomes" id="UP001063166"/>
    </source>
</evidence>
<feature type="transmembrane region" description="Helical" evidence="1">
    <location>
        <begin position="187"/>
        <end position="206"/>
    </location>
</feature>
<sequence>MDQAAAAAYIQTQLDRSNYINLVSFTILYYDYALTFSMEVERFWCTRSLSWASAFFYLNRYLVLFGHIPVMVQYYWDTQRSDSEKLPGRITTELNSITPFRCSALSLSHQYFAVAIQVIVGILLIMRTYALYGRKTWVLLCLCTCALAVIVYGAWSVISGHRSKGPSIFPKVGCVPPTNDFAAKRLATAWIGNLVFDFLIFSMTVYKSFGRDRRGRPLLNILIRDGAVYFAIMVIAGLANILSFYLSPEYERGFFTTFANIVSSTMMSRLMLNLRDPRLSAPHSEARLLTTLRFHHWSDTSDATTLRVVYNLYSLILVFFGGCLHTFLT</sequence>
<feature type="domain" description="DUF6533" evidence="2">
    <location>
        <begin position="19"/>
        <end position="65"/>
    </location>
</feature>